<gene>
    <name evidence="3" type="ORF">BJF91_08370</name>
    <name evidence="2" type="ORF">GGQ71_002076</name>
</gene>
<dbReference type="STRING" id="887144.BJF91_08370"/>
<comment type="caution">
    <text evidence="3">The sequence shown here is derived from an EMBL/GenBank/DDBJ whole genome shotgun (WGS) entry which is preliminary data.</text>
</comment>
<evidence type="ECO:0000313" key="3">
    <source>
        <dbReference type="EMBL" id="OLP48155.1"/>
    </source>
</evidence>
<evidence type="ECO:0000313" key="5">
    <source>
        <dbReference type="Proteomes" id="UP000544107"/>
    </source>
</evidence>
<dbReference type="RefSeq" id="WP_075616208.1">
    <property type="nucleotide sequence ID" value="NZ_JACIED010000002.1"/>
</dbReference>
<dbReference type="Proteomes" id="UP000185598">
    <property type="component" value="Unassembled WGS sequence"/>
</dbReference>
<protein>
    <recommendedName>
        <fullName evidence="1">Tip attachment protein J domain-containing protein</fullName>
    </recommendedName>
</protein>
<dbReference type="Pfam" id="PF13550">
    <property type="entry name" value="Phage-tail_3"/>
    <property type="match status" value="1"/>
</dbReference>
<dbReference type="AlphaFoldDB" id="A0A1Q9A0R9"/>
<accession>A0A1Q9A0R9</accession>
<organism evidence="3 4">
    <name type="scientific">Allorhizobium taibaishanense</name>
    <dbReference type="NCBI Taxonomy" id="887144"/>
    <lineage>
        <taxon>Bacteria</taxon>
        <taxon>Pseudomonadati</taxon>
        <taxon>Pseudomonadota</taxon>
        <taxon>Alphaproteobacteria</taxon>
        <taxon>Hyphomicrobiales</taxon>
        <taxon>Rhizobiaceae</taxon>
        <taxon>Rhizobium/Agrobacterium group</taxon>
        <taxon>Allorhizobium</taxon>
    </lineage>
</organism>
<feature type="domain" description="Tip attachment protein J" evidence="1">
    <location>
        <begin position="319"/>
        <end position="482"/>
    </location>
</feature>
<keyword evidence="4" id="KW-1185">Reference proteome</keyword>
<proteinExistence type="predicted"/>
<dbReference type="Proteomes" id="UP000544107">
    <property type="component" value="Unassembled WGS sequence"/>
</dbReference>
<evidence type="ECO:0000313" key="2">
    <source>
        <dbReference type="EMBL" id="MBB4007813.1"/>
    </source>
</evidence>
<reference evidence="3 4" key="1">
    <citation type="submission" date="2016-09" db="EMBL/GenBank/DDBJ databases">
        <title>Rhizobium oryziradicis sp. nov., isolated from the root of rice.</title>
        <authorList>
            <person name="Zhao J."/>
            <person name="Zhang X."/>
        </authorList>
    </citation>
    <scope>NUCLEOTIDE SEQUENCE [LARGE SCALE GENOMIC DNA]</scope>
    <source>
        <strain evidence="3 4">14971</strain>
    </source>
</reference>
<sequence>MAIFSGIAAIVSGVASAIGAVSSFIGGLGVIGSTLLKAAVGVGLNYLASAVAGKNKASTASFAVNGQLQSGGTVPRSIIFGMTATAGSLVYANTWGNAGKTPNAYVTQVIAVADAPIKSLLVAVVNGVACEIDFDHPHAEYGWPVLDYRKGTTDYLWLKFYDGKQTQADSFLVNRVSSAARPYENTRVGHGVAYVIATSRVNQELFSGFPSFKFVLDGMRLYDPSKDSSVGGNGNQRWSDASTWGGDGDRLPVVQLYNLMRGIRWNGQWLYGLQTVTDRRLPSGHWIAQIGKCRTLIQGKDGLEPIYRSGAEVQVSAAIQDAAQAMLTACNGRLAEIGGTYKPFIGVSDEPVMTFIDADILSTEEQSFTPFFGLSDTVNGISASYPSQDDAWNMAEAPPIYNSDYEVEDGNRRLLSDVSLDFVPYAEQVQRLMQAALKEARRARRHTFSMPPMFWQLEPGDIIAWSSNRNGYQEKRFRVDGVLDQPNLDAVLDLTEVDPADYSWNTGTDYRSPVTGSVSSGLAATQPMYGWQALPATIYDANGKARRPSIKVSCDPGQDDVANVWVRVRLKASKMVVFDSSATAYAAPFEWVLNGTFLPATLYQAQGRFVPYSNRATEWGDWIDVLTPDVRFLAGVDFDPYDGTIGLSGLGDDLANYQDWIGSGLRNVQSTLEELDARIAGLDLGNAYARQQLRQQIRVVADGVTADWSLAVDVVASANAATASRVETLTASFNSVTAGFTSRINALAATDVAISNRVDTLTASLTDTKTGLQNTSSAVSTLQASVNTTNGNVAAVANALTSLSAASASGDVASANFRMTAMGGPTGYARIGAEARQGGNGNWRSAAWYLDVPNDASLPSRFVVEAGQFVVVAGGNLNNPFVVDGNAVRMNVANIGIVTAGEIRSSNGKMAISLNSGTIVISS</sequence>
<dbReference type="EMBL" id="JACIED010000002">
    <property type="protein sequence ID" value="MBB4007813.1"/>
    <property type="molecule type" value="Genomic_DNA"/>
</dbReference>
<dbReference type="InterPro" id="IPR032876">
    <property type="entry name" value="J_dom"/>
</dbReference>
<reference evidence="2 5" key="2">
    <citation type="submission" date="2020-08" db="EMBL/GenBank/DDBJ databases">
        <title>Genomic Encyclopedia of Type Strains, Phase IV (KMG-IV): sequencing the most valuable type-strain genomes for metagenomic binning, comparative biology and taxonomic classification.</title>
        <authorList>
            <person name="Goeker M."/>
        </authorList>
    </citation>
    <scope>NUCLEOTIDE SEQUENCE [LARGE SCALE GENOMIC DNA]</scope>
    <source>
        <strain evidence="2 5">DSM 100021</strain>
    </source>
</reference>
<evidence type="ECO:0000259" key="1">
    <source>
        <dbReference type="Pfam" id="PF13550"/>
    </source>
</evidence>
<name>A0A1Q9A0R9_9HYPH</name>
<evidence type="ECO:0000313" key="4">
    <source>
        <dbReference type="Proteomes" id="UP000185598"/>
    </source>
</evidence>
<dbReference type="EMBL" id="MKIN01000024">
    <property type="protein sequence ID" value="OLP48155.1"/>
    <property type="molecule type" value="Genomic_DNA"/>
</dbReference>